<name>A0ABR9JBK7_9MICC</name>
<organism evidence="6 7">
    <name type="scientific">Nesterenkonia lutea</name>
    <dbReference type="NCBI Taxonomy" id="272919"/>
    <lineage>
        <taxon>Bacteria</taxon>
        <taxon>Bacillati</taxon>
        <taxon>Actinomycetota</taxon>
        <taxon>Actinomycetes</taxon>
        <taxon>Micrococcales</taxon>
        <taxon>Micrococcaceae</taxon>
        <taxon>Nesterenkonia</taxon>
    </lineage>
</organism>
<proteinExistence type="predicted"/>
<dbReference type="RefSeq" id="WP_192594489.1">
    <property type="nucleotide sequence ID" value="NZ_BAAALJ010000017.1"/>
</dbReference>
<dbReference type="Proteomes" id="UP000643525">
    <property type="component" value="Unassembled WGS sequence"/>
</dbReference>
<accession>A0ABR9JBK7</accession>
<feature type="compositionally biased region" description="Basic and acidic residues" evidence="4">
    <location>
        <begin position="1"/>
        <end position="11"/>
    </location>
</feature>
<dbReference type="InterPro" id="IPR023187">
    <property type="entry name" value="Tscrpt_reg_MarR-type_CS"/>
</dbReference>
<dbReference type="InterPro" id="IPR036388">
    <property type="entry name" value="WH-like_DNA-bd_sf"/>
</dbReference>
<evidence type="ECO:0000259" key="5">
    <source>
        <dbReference type="PROSITE" id="PS50995"/>
    </source>
</evidence>
<dbReference type="InterPro" id="IPR000835">
    <property type="entry name" value="HTH_MarR-typ"/>
</dbReference>
<sequence length="182" mass="20099">MLKDEARREAPEVGSADSAASSVTGPAKDSGFWYSGTAHAPSSVDVLNLLRRYRESERRMRARTRDAMGMGETDLLALRHVLRAQSTGVLLRQRDLAHELEISAASVSVLADRLIRDGYVRRVPVPGDRRSVAIEPTIAGDDEVRDTLSEMHRRMLGAVETLTEEEREAVAKFLNGLITSVE</sequence>
<evidence type="ECO:0000256" key="3">
    <source>
        <dbReference type="ARBA" id="ARBA00023163"/>
    </source>
</evidence>
<reference evidence="6 7" key="1">
    <citation type="submission" date="2020-10" db="EMBL/GenBank/DDBJ databases">
        <title>Sequencing the genomes of 1000 actinobacteria strains.</title>
        <authorList>
            <person name="Klenk H.-P."/>
        </authorList>
    </citation>
    <scope>NUCLEOTIDE SEQUENCE [LARGE SCALE GENOMIC DNA]</scope>
    <source>
        <strain evidence="6 7">DSM 15666</strain>
    </source>
</reference>
<feature type="domain" description="HTH marR-type" evidence="5">
    <location>
        <begin position="43"/>
        <end position="179"/>
    </location>
</feature>
<dbReference type="Pfam" id="PF12802">
    <property type="entry name" value="MarR_2"/>
    <property type="match status" value="1"/>
</dbReference>
<dbReference type="Gene3D" id="1.10.10.10">
    <property type="entry name" value="Winged helix-like DNA-binding domain superfamily/Winged helix DNA-binding domain"/>
    <property type="match status" value="1"/>
</dbReference>
<evidence type="ECO:0000313" key="7">
    <source>
        <dbReference type="Proteomes" id="UP000643525"/>
    </source>
</evidence>
<dbReference type="SUPFAM" id="SSF46785">
    <property type="entry name" value="Winged helix' DNA-binding domain"/>
    <property type="match status" value="1"/>
</dbReference>
<protein>
    <submittedName>
        <fullName evidence="6">DNA-binding MarR family transcriptional regulator</fullName>
    </submittedName>
</protein>
<evidence type="ECO:0000313" key="6">
    <source>
        <dbReference type="EMBL" id="MBE1523324.1"/>
    </source>
</evidence>
<keyword evidence="2 6" id="KW-0238">DNA-binding</keyword>
<evidence type="ECO:0000256" key="1">
    <source>
        <dbReference type="ARBA" id="ARBA00023015"/>
    </source>
</evidence>
<dbReference type="InterPro" id="IPR036390">
    <property type="entry name" value="WH_DNA-bd_sf"/>
</dbReference>
<dbReference type="EMBL" id="JADBED010000001">
    <property type="protein sequence ID" value="MBE1523324.1"/>
    <property type="molecule type" value="Genomic_DNA"/>
</dbReference>
<keyword evidence="3" id="KW-0804">Transcription</keyword>
<keyword evidence="7" id="KW-1185">Reference proteome</keyword>
<gene>
    <name evidence="6" type="ORF">H4W27_000442</name>
</gene>
<dbReference type="GO" id="GO:0003677">
    <property type="term" value="F:DNA binding"/>
    <property type="evidence" value="ECO:0007669"/>
    <property type="project" value="UniProtKB-KW"/>
</dbReference>
<keyword evidence="1" id="KW-0805">Transcription regulation</keyword>
<evidence type="ECO:0000256" key="2">
    <source>
        <dbReference type="ARBA" id="ARBA00023125"/>
    </source>
</evidence>
<evidence type="ECO:0000256" key="4">
    <source>
        <dbReference type="SAM" id="MobiDB-lite"/>
    </source>
</evidence>
<dbReference type="PANTHER" id="PTHR33164">
    <property type="entry name" value="TRANSCRIPTIONAL REGULATOR, MARR FAMILY"/>
    <property type="match status" value="1"/>
</dbReference>
<dbReference type="PROSITE" id="PS50995">
    <property type="entry name" value="HTH_MARR_2"/>
    <property type="match status" value="1"/>
</dbReference>
<dbReference type="PROSITE" id="PS01117">
    <property type="entry name" value="HTH_MARR_1"/>
    <property type="match status" value="1"/>
</dbReference>
<feature type="region of interest" description="Disordered" evidence="4">
    <location>
        <begin position="1"/>
        <end position="26"/>
    </location>
</feature>
<dbReference type="PANTHER" id="PTHR33164:SF103">
    <property type="entry name" value="REGULATORY PROTEIN MARR"/>
    <property type="match status" value="1"/>
</dbReference>
<dbReference type="SMART" id="SM00347">
    <property type="entry name" value="HTH_MARR"/>
    <property type="match status" value="1"/>
</dbReference>
<dbReference type="InterPro" id="IPR039422">
    <property type="entry name" value="MarR/SlyA-like"/>
</dbReference>
<comment type="caution">
    <text evidence="6">The sequence shown here is derived from an EMBL/GenBank/DDBJ whole genome shotgun (WGS) entry which is preliminary data.</text>
</comment>